<name>A0A1A9ZQL3_GLOPL</name>
<dbReference type="Proteomes" id="UP000092445">
    <property type="component" value="Unassembled WGS sequence"/>
</dbReference>
<protein>
    <submittedName>
        <fullName evidence="1">Uncharacterized protein</fullName>
    </submittedName>
</protein>
<dbReference type="Gene3D" id="3.30.420.60">
    <property type="entry name" value="eRF1 domain 2"/>
    <property type="match status" value="1"/>
</dbReference>
<organism evidence="1 2">
    <name type="scientific">Glossina pallidipes</name>
    <name type="common">Tsetse fly</name>
    <dbReference type="NCBI Taxonomy" id="7398"/>
    <lineage>
        <taxon>Eukaryota</taxon>
        <taxon>Metazoa</taxon>
        <taxon>Ecdysozoa</taxon>
        <taxon>Arthropoda</taxon>
        <taxon>Hexapoda</taxon>
        <taxon>Insecta</taxon>
        <taxon>Pterygota</taxon>
        <taxon>Neoptera</taxon>
        <taxon>Endopterygota</taxon>
        <taxon>Diptera</taxon>
        <taxon>Brachycera</taxon>
        <taxon>Muscomorpha</taxon>
        <taxon>Hippoboscoidea</taxon>
        <taxon>Glossinidae</taxon>
        <taxon>Glossina</taxon>
    </lineage>
</organism>
<sequence>MLVHSSSGFKHSLKEVLPEPAVMTKTSDTKPACEFITSTMLLSPQQRLSPYKAGIWTRVWKHLNEVGQREHGKCGYRRFNVEQVSENLMCSLACYQPLSRCTMPQTPGGISGSGSLNDFSAAGRHNFNEVADLLVKPSETESQKNF</sequence>
<dbReference type="InterPro" id="IPR042226">
    <property type="entry name" value="eFR1_2_sf"/>
</dbReference>
<proteinExistence type="predicted"/>
<dbReference type="STRING" id="7398.A0A1A9ZQL3"/>
<dbReference type="VEuPathDB" id="VectorBase:GPAI021990"/>
<reference evidence="2" key="1">
    <citation type="submission" date="2014-03" db="EMBL/GenBank/DDBJ databases">
        <authorList>
            <person name="Aksoy S."/>
            <person name="Warren W."/>
            <person name="Wilson R.K."/>
        </authorList>
    </citation>
    <scope>NUCLEOTIDE SEQUENCE [LARGE SCALE GENOMIC DNA]</scope>
    <source>
        <strain evidence="2">IAEA</strain>
    </source>
</reference>
<dbReference type="EnsemblMetazoa" id="GPAI021990-RA">
    <property type="protein sequence ID" value="GPAI021990-PA"/>
    <property type="gene ID" value="GPAI021990"/>
</dbReference>
<keyword evidence="2" id="KW-1185">Reference proteome</keyword>
<accession>A0A1A9ZQL3</accession>
<evidence type="ECO:0000313" key="1">
    <source>
        <dbReference type="EnsemblMetazoa" id="GPAI021990-PA"/>
    </source>
</evidence>
<reference evidence="1" key="2">
    <citation type="submission" date="2020-05" db="UniProtKB">
        <authorList>
            <consortium name="EnsemblMetazoa"/>
        </authorList>
    </citation>
    <scope>IDENTIFICATION</scope>
    <source>
        <strain evidence="1">IAEA</strain>
    </source>
</reference>
<evidence type="ECO:0000313" key="2">
    <source>
        <dbReference type="Proteomes" id="UP000092445"/>
    </source>
</evidence>
<dbReference type="AlphaFoldDB" id="A0A1A9ZQL3"/>